<dbReference type="GO" id="GO:0032259">
    <property type="term" value="P:methylation"/>
    <property type="evidence" value="ECO:0007669"/>
    <property type="project" value="UniProtKB-KW"/>
</dbReference>
<dbReference type="Proteomes" id="UP000183104">
    <property type="component" value="Unassembled WGS sequence"/>
</dbReference>
<dbReference type="InterPro" id="IPR041698">
    <property type="entry name" value="Methyltransf_25"/>
</dbReference>
<evidence type="ECO:0000313" key="2">
    <source>
        <dbReference type="EMBL" id="SCY11082.1"/>
    </source>
</evidence>
<evidence type="ECO:0000259" key="1">
    <source>
        <dbReference type="Pfam" id="PF13649"/>
    </source>
</evidence>
<reference evidence="3" key="1">
    <citation type="submission" date="2016-10" db="EMBL/GenBank/DDBJ databases">
        <authorList>
            <person name="Varghese N."/>
        </authorList>
    </citation>
    <scope>NUCLEOTIDE SEQUENCE [LARGE SCALE GENOMIC DNA]</scope>
    <source>
        <strain evidence="3">HL 19</strain>
    </source>
</reference>
<protein>
    <submittedName>
        <fullName evidence="2">Methyltransferase domain-containing protein</fullName>
    </submittedName>
</protein>
<keyword evidence="2" id="KW-0808">Transferase</keyword>
<feature type="domain" description="Methyltransferase" evidence="1">
    <location>
        <begin position="53"/>
        <end position="142"/>
    </location>
</feature>
<dbReference type="OrthoDB" id="5608223at2"/>
<keyword evidence="2" id="KW-0489">Methyltransferase</keyword>
<dbReference type="SUPFAM" id="SSF53335">
    <property type="entry name" value="S-adenosyl-L-methionine-dependent methyltransferases"/>
    <property type="match status" value="1"/>
</dbReference>
<evidence type="ECO:0000313" key="3">
    <source>
        <dbReference type="Proteomes" id="UP000183104"/>
    </source>
</evidence>
<name>A0A0P9CLS3_9GAMM</name>
<dbReference type="STRING" id="381306.AN478_07330"/>
<gene>
    <name evidence="2" type="ORF">SAMN05661077_1232</name>
</gene>
<proteinExistence type="predicted"/>
<dbReference type="RefSeq" id="WP_054965965.1">
    <property type="nucleotide sequence ID" value="NZ_FMUN01000003.1"/>
</dbReference>
<organism evidence="2 3">
    <name type="scientific">Thiohalorhabdus denitrificans</name>
    <dbReference type="NCBI Taxonomy" id="381306"/>
    <lineage>
        <taxon>Bacteria</taxon>
        <taxon>Pseudomonadati</taxon>
        <taxon>Pseudomonadota</taxon>
        <taxon>Gammaproteobacteria</taxon>
        <taxon>Thiohalorhabdales</taxon>
        <taxon>Thiohalorhabdaceae</taxon>
        <taxon>Thiohalorhabdus</taxon>
    </lineage>
</organism>
<dbReference type="AlphaFoldDB" id="A0A0P9CLS3"/>
<dbReference type="Gene3D" id="3.40.50.150">
    <property type="entry name" value="Vaccinia Virus protein VP39"/>
    <property type="match status" value="1"/>
</dbReference>
<sequence>MGTEPNGTQGASDHVRTYRERRYKGLDQRIIHGIEARIISGYLDRVCDGDEAILDMPVGYGRFVDDLLQRGDMVVGGDRKAAMLELCRETWGTDLPLARLSADALPFADDSFDVVTCIRLFQHLHGPELRQGVMDEIGRVTRRHAVVTTYLESPLHAAFHRSRGHKRLSRHSLRGLEEQLAHAGLRLVEGRRSLPGLHAQYVMLLERADTFH</sequence>
<accession>A0A0P9CLS3</accession>
<dbReference type="EMBL" id="FMUN01000003">
    <property type="protein sequence ID" value="SCY11082.1"/>
    <property type="molecule type" value="Genomic_DNA"/>
</dbReference>
<dbReference type="InterPro" id="IPR029063">
    <property type="entry name" value="SAM-dependent_MTases_sf"/>
</dbReference>
<dbReference type="GO" id="GO:0008168">
    <property type="term" value="F:methyltransferase activity"/>
    <property type="evidence" value="ECO:0007669"/>
    <property type="project" value="UniProtKB-KW"/>
</dbReference>
<dbReference type="Pfam" id="PF13649">
    <property type="entry name" value="Methyltransf_25"/>
    <property type="match status" value="1"/>
</dbReference>
<keyword evidence="3" id="KW-1185">Reference proteome</keyword>